<dbReference type="GO" id="GO:0003677">
    <property type="term" value="F:DNA binding"/>
    <property type="evidence" value="ECO:0007669"/>
    <property type="project" value="InterPro"/>
</dbReference>
<dbReference type="InterPro" id="IPR007492">
    <property type="entry name" value="LytTR_DNA-bd_dom"/>
</dbReference>
<comment type="function">
    <text evidence="2">May play the central regulatory role in sporulation. It may be an element of the effector pathway responsible for the activation of sporulation genes in response to nutritional stress. Spo0A may act in concert with spo0H (a sigma factor) to control the expression of some genes that are critical to the sporulation process.</text>
</comment>
<evidence type="ECO:0000256" key="3">
    <source>
        <dbReference type="PROSITE-ProRule" id="PRU00169"/>
    </source>
</evidence>
<dbReference type="InterPro" id="IPR011006">
    <property type="entry name" value="CheY-like_superfamily"/>
</dbReference>
<dbReference type="RefSeq" id="WP_186873559.1">
    <property type="nucleotide sequence ID" value="NZ_JACOOR010000005.1"/>
</dbReference>
<dbReference type="Gene3D" id="2.40.50.1020">
    <property type="entry name" value="LytTr DNA-binding domain"/>
    <property type="match status" value="1"/>
</dbReference>
<dbReference type="PANTHER" id="PTHR37299">
    <property type="entry name" value="TRANSCRIPTIONAL REGULATOR-RELATED"/>
    <property type="match status" value="1"/>
</dbReference>
<proteinExistence type="predicted"/>
<dbReference type="Gene3D" id="3.40.50.2300">
    <property type="match status" value="1"/>
</dbReference>
<dbReference type="AlphaFoldDB" id="A0A923RMB4"/>
<sequence length="244" mass="28760">MLKIGFCDDDLNVLKELQVLVDRYRVEKNREIEYAAFQSSLDLLAELEKGVRFDILFLDVLMPGQNGMDAAREIRDIDTAVKIIFLTSSPEYAVESYTVGAYFYQLKPIWQESFYRLMDSVIAECKKAEQRSLIMRCREGISRIELEKLMYCEVMGRTLQFYMEDGRVLESMGKLDDLKEQLSVYANFLRPHRSYLVNMDYIRTLSSKSIRMQNQKEIPIPHGKYSDIKNRYLEYVFDREQVVL</sequence>
<dbReference type="Pfam" id="PF04397">
    <property type="entry name" value="LytTR"/>
    <property type="match status" value="1"/>
</dbReference>
<evidence type="ECO:0000256" key="2">
    <source>
        <dbReference type="ARBA" id="ARBA00024867"/>
    </source>
</evidence>
<evidence type="ECO:0000313" key="7">
    <source>
        <dbReference type="Proteomes" id="UP000649345"/>
    </source>
</evidence>
<keyword evidence="3" id="KW-0597">Phosphoprotein</keyword>
<dbReference type="GO" id="GO:0000156">
    <property type="term" value="F:phosphorelay response regulator activity"/>
    <property type="evidence" value="ECO:0007669"/>
    <property type="project" value="InterPro"/>
</dbReference>
<protein>
    <recommendedName>
        <fullName evidence="1">Stage 0 sporulation protein A homolog</fullName>
    </recommendedName>
</protein>
<feature type="domain" description="HTH LytTR-type" evidence="5">
    <location>
        <begin position="133"/>
        <end position="234"/>
    </location>
</feature>
<dbReference type="InterPro" id="IPR046947">
    <property type="entry name" value="LytR-like"/>
</dbReference>
<gene>
    <name evidence="6" type="ORF">H8S44_10050</name>
</gene>
<dbReference type="PROSITE" id="PS50930">
    <property type="entry name" value="HTH_LYTTR"/>
    <property type="match status" value="1"/>
</dbReference>
<dbReference type="EMBL" id="JACOOR010000005">
    <property type="protein sequence ID" value="MBC5660113.1"/>
    <property type="molecule type" value="Genomic_DNA"/>
</dbReference>
<dbReference type="Proteomes" id="UP000649345">
    <property type="component" value="Unassembled WGS sequence"/>
</dbReference>
<name>A0A923RMB4_9FIRM</name>
<dbReference type="SMART" id="SM00850">
    <property type="entry name" value="LytTR"/>
    <property type="match status" value="1"/>
</dbReference>
<dbReference type="SUPFAM" id="SSF52172">
    <property type="entry name" value="CheY-like"/>
    <property type="match status" value="1"/>
</dbReference>
<feature type="modified residue" description="4-aspartylphosphate" evidence="3">
    <location>
        <position position="59"/>
    </location>
</feature>
<dbReference type="SMART" id="SM00448">
    <property type="entry name" value="REC"/>
    <property type="match status" value="1"/>
</dbReference>
<dbReference type="Pfam" id="PF00072">
    <property type="entry name" value="Response_reg"/>
    <property type="match status" value="1"/>
</dbReference>
<reference evidence="6" key="1">
    <citation type="submission" date="2020-08" db="EMBL/GenBank/DDBJ databases">
        <title>Genome public.</title>
        <authorList>
            <person name="Liu C."/>
            <person name="Sun Q."/>
        </authorList>
    </citation>
    <scope>NUCLEOTIDE SEQUENCE</scope>
    <source>
        <strain evidence="6">NSJ-68</strain>
    </source>
</reference>
<organism evidence="6 7">
    <name type="scientific">Anaerosacchariphilus hominis</name>
    <dbReference type="NCBI Taxonomy" id="2763017"/>
    <lineage>
        <taxon>Bacteria</taxon>
        <taxon>Bacillati</taxon>
        <taxon>Bacillota</taxon>
        <taxon>Clostridia</taxon>
        <taxon>Lachnospirales</taxon>
        <taxon>Lachnospiraceae</taxon>
        <taxon>Anaerosacchariphilus</taxon>
    </lineage>
</organism>
<evidence type="ECO:0000259" key="4">
    <source>
        <dbReference type="PROSITE" id="PS50110"/>
    </source>
</evidence>
<dbReference type="PROSITE" id="PS50110">
    <property type="entry name" value="RESPONSE_REGULATORY"/>
    <property type="match status" value="1"/>
</dbReference>
<keyword evidence="7" id="KW-1185">Reference proteome</keyword>
<accession>A0A923RMB4</accession>
<evidence type="ECO:0000256" key="1">
    <source>
        <dbReference type="ARBA" id="ARBA00018672"/>
    </source>
</evidence>
<comment type="caution">
    <text evidence="6">The sequence shown here is derived from an EMBL/GenBank/DDBJ whole genome shotgun (WGS) entry which is preliminary data.</text>
</comment>
<feature type="domain" description="Response regulatory" evidence="4">
    <location>
        <begin position="3"/>
        <end position="122"/>
    </location>
</feature>
<dbReference type="InterPro" id="IPR001789">
    <property type="entry name" value="Sig_transdc_resp-reg_receiver"/>
</dbReference>
<dbReference type="CDD" id="cd00156">
    <property type="entry name" value="REC"/>
    <property type="match status" value="1"/>
</dbReference>
<evidence type="ECO:0000259" key="5">
    <source>
        <dbReference type="PROSITE" id="PS50930"/>
    </source>
</evidence>
<dbReference type="PANTHER" id="PTHR37299:SF1">
    <property type="entry name" value="STAGE 0 SPORULATION PROTEIN A HOMOLOG"/>
    <property type="match status" value="1"/>
</dbReference>
<evidence type="ECO:0000313" key="6">
    <source>
        <dbReference type="EMBL" id="MBC5660113.1"/>
    </source>
</evidence>